<keyword evidence="6 9" id="KW-0460">Magnesium</keyword>
<dbReference type="SUPFAM" id="SSF53613">
    <property type="entry name" value="Ribokinase-like"/>
    <property type="match status" value="1"/>
</dbReference>
<dbReference type="GO" id="GO:0005829">
    <property type="term" value="C:cytosol"/>
    <property type="evidence" value="ECO:0007669"/>
    <property type="project" value="TreeGrafter"/>
</dbReference>
<feature type="binding site" evidence="9">
    <location>
        <position position="289"/>
    </location>
    <ligand>
        <name>K(+)</name>
        <dbReference type="ChEBI" id="CHEBI:29103"/>
    </ligand>
</feature>
<evidence type="ECO:0000256" key="5">
    <source>
        <dbReference type="ARBA" id="ARBA00022840"/>
    </source>
</evidence>
<proteinExistence type="inferred from homology"/>
<feature type="binding site" evidence="9">
    <location>
        <position position="142"/>
    </location>
    <ligand>
        <name>substrate</name>
    </ligand>
</feature>
<feature type="active site" description="Proton acceptor" evidence="9">
    <location>
        <position position="256"/>
    </location>
</feature>
<dbReference type="PANTHER" id="PTHR10584">
    <property type="entry name" value="SUGAR KINASE"/>
    <property type="match status" value="1"/>
</dbReference>
<keyword evidence="2 9" id="KW-0479">Metal-binding</keyword>
<dbReference type="InterPro" id="IPR002139">
    <property type="entry name" value="Ribo/fructo_kinase"/>
</dbReference>
<dbReference type="InterPro" id="IPR029056">
    <property type="entry name" value="Ribokinase-like"/>
</dbReference>
<evidence type="ECO:0000313" key="13">
    <source>
        <dbReference type="Proteomes" id="UP000183180"/>
    </source>
</evidence>
<comment type="catalytic activity">
    <reaction evidence="9">
        <text>D-ribose + ATP = D-ribose 5-phosphate + ADP + H(+)</text>
        <dbReference type="Rhea" id="RHEA:13697"/>
        <dbReference type="ChEBI" id="CHEBI:15378"/>
        <dbReference type="ChEBI" id="CHEBI:30616"/>
        <dbReference type="ChEBI" id="CHEBI:47013"/>
        <dbReference type="ChEBI" id="CHEBI:78346"/>
        <dbReference type="ChEBI" id="CHEBI:456216"/>
        <dbReference type="EC" id="2.7.1.15"/>
    </reaction>
</comment>
<name>A0A1H2LPX7_9ACTN</name>
<dbReference type="OrthoDB" id="9775849at2"/>
<dbReference type="Proteomes" id="UP000183180">
    <property type="component" value="Unassembled WGS sequence"/>
</dbReference>
<comment type="activity regulation">
    <text evidence="9">Activated by a monovalent cation that binds near, but not in, the active site. The most likely occupant of the site in vivo is potassium. Ion binding induces a conformational change that may alter substrate affinity.</text>
</comment>
<comment type="similarity">
    <text evidence="9">Belongs to the carbohydrate kinase PfkB family. Ribokinase subfamily.</text>
</comment>
<feature type="binding site" evidence="9">
    <location>
        <position position="252"/>
    </location>
    <ligand>
        <name>K(+)</name>
        <dbReference type="ChEBI" id="CHEBI:29103"/>
    </ligand>
</feature>
<feature type="domain" description="Carbohydrate kinase PfkB" evidence="10">
    <location>
        <begin position="5"/>
        <end position="298"/>
    </location>
</feature>
<dbReference type="EMBL" id="FNLM01000036">
    <property type="protein sequence ID" value="SDU83050.1"/>
    <property type="molecule type" value="Genomic_DNA"/>
</dbReference>
<feature type="binding site" evidence="9">
    <location>
        <position position="286"/>
    </location>
    <ligand>
        <name>K(+)</name>
        <dbReference type="ChEBI" id="CHEBI:29103"/>
    </ligand>
</feature>
<evidence type="ECO:0000256" key="7">
    <source>
        <dbReference type="ARBA" id="ARBA00022958"/>
    </source>
</evidence>
<dbReference type="STRING" id="158898.SAMN04488548_136697"/>
<comment type="pathway">
    <text evidence="9">Carbohydrate metabolism; D-ribose degradation; D-ribose 5-phosphate from beta-D-ribopyranose: step 2/2.</text>
</comment>
<dbReference type="Pfam" id="PF00294">
    <property type="entry name" value="PfkB"/>
    <property type="match status" value="1"/>
</dbReference>
<feature type="binding site" evidence="9">
    <location>
        <position position="250"/>
    </location>
    <ligand>
        <name>K(+)</name>
        <dbReference type="ChEBI" id="CHEBI:29103"/>
    </ligand>
</feature>
<feature type="binding site" evidence="9">
    <location>
        <begin position="222"/>
        <end position="227"/>
    </location>
    <ligand>
        <name>ATP</name>
        <dbReference type="ChEBI" id="CHEBI:30616"/>
    </ligand>
</feature>
<dbReference type="GO" id="GO:0046872">
    <property type="term" value="F:metal ion binding"/>
    <property type="evidence" value="ECO:0007669"/>
    <property type="project" value="UniProtKB-KW"/>
</dbReference>
<dbReference type="EMBL" id="JAVLUS010000044">
    <property type="protein sequence ID" value="MDS1116965.1"/>
    <property type="molecule type" value="Genomic_DNA"/>
</dbReference>
<dbReference type="AlphaFoldDB" id="A0A1H2LPX7"/>
<dbReference type="InterPro" id="IPR011611">
    <property type="entry name" value="PfkB_dom"/>
</dbReference>
<reference evidence="12 13" key="1">
    <citation type="submission" date="2016-10" db="EMBL/GenBank/DDBJ databases">
        <authorList>
            <person name="de Groot N.N."/>
        </authorList>
    </citation>
    <scope>NUCLEOTIDE SEQUENCE [LARGE SCALE GENOMIC DNA]</scope>
    <source>
        <strain evidence="12 13">DSM 44215</strain>
    </source>
</reference>
<dbReference type="HAMAP" id="MF_01987">
    <property type="entry name" value="Ribokinase"/>
    <property type="match status" value="1"/>
</dbReference>
<keyword evidence="5 9" id="KW-0067">ATP-binding</keyword>
<evidence type="ECO:0000256" key="1">
    <source>
        <dbReference type="ARBA" id="ARBA00022679"/>
    </source>
</evidence>
<comment type="subcellular location">
    <subcellularLocation>
        <location evidence="9">Cytoplasm</location>
    </subcellularLocation>
</comment>
<protein>
    <recommendedName>
        <fullName evidence="9">Ribokinase</fullName>
        <shortName evidence="9">RK</shortName>
        <ecNumber evidence="9">2.7.1.15</ecNumber>
    </recommendedName>
</protein>
<feature type="binding site" evidence="9">
    <location>
        <position position="256"/>
    </location>
    <ligand>
        <name>substrate</name>
    </ligand>
</feature>
<evidence type="ECO:0000256" key="9">
    <source>
        <dbReference type="HAMAP-Rule" id="MF_01987"/>
    </source>
</evidence>
<dbReference type="InterPro" id="IPR011877">
    <property type="entry name" value="Ribokinase"/>
</dbReference>
<feature type="binding site" evidence="9">
    <location>
        <begin position="40"/>
        <end position="44"/>
    </location>
    <ligand>
        <name>substrate</name>
    </ligand>
</feature>
<keyword evidence="3 9" id="KW-0547">Nucleotide-binding</keyword>
<keyword evidence="7 9" id="KW-0630">Potassium</keyword>
<dbReference type="PANTHER" id="PTHR10584:SF166">
    <property type="entry name" value="RIBOKINASE"/>
    <property type="match status" value="1"/>
</dbReference>
<evidence type="ECO:0000256" key="6">
    <source>
        <dbReference type="ARBA" id="ARBA00022842"/>
    </source>
</evidence>
<dbReference type="Gene3D" id="3.40.1190.20">
    <property type="match status" value="1"/>
</dbReference>
<keyword evidence="4 9" id="KW-0418">Kinase</keyword>
<accession>A0A1H2LPX7</accession>
<feature type="binding site" evidence="9">
    <location>
        <position position="186"/>
    </location>
    <ligand>
        <name>ATP</name>
        <dbReference type="ChEBI" id="CHEBI:30616"/>
    </ligand>
</feature>
<comment type="caution">
    <text evidence="9">Lacks conserved residue(s) required for the propagation of feature annotation.</text>
</comment>
<dbReference type="GO" id="GO:0004747">
    <property type="term" value="F:ribokinase activity"/>
    <property type="evidence" value="ECO:0007669"/>
    <property type="project" value="UniProtKB-UniRule"/>
</dbReference>
<reference evidence="11 14" key="2">
    <citation type="submission" date="2023-08" db="EMBL/GenBank/DDBJ databases">
        <title>Bioegradation of LLDPE and BLDPE plastic by marine bacteria from coast plastic debris.</title>
        <authorList>
            <person name="Rong Z."/>
        </authorList>
    </citation>
    <scope>NUCLEOTIDE SEQUENCE [LARGE SCALE GENOMIC DNA]</scope>
    <source>
        <strain evidence="11 14">Z-2</strain>
    </source>
</reference>
<evidence type="ECO:0000256" key="2">
    <source>
        <dbReference type="ARBA" id="ARBA00022723"/>
    </source>
</evidence>
<dbReference type="GO" id="GO:0019303">
    <property type="term" value="P:D-ribose catabolic process"/>
    <property type="evidence" value="ECO:0007669"/>
    <property type="project" value="UniProtKB-UniRule"/>
</dbReference>
<dbReference type="Proteomes" id="UP001265083">
    <property type="component" value="Unassembled WGS sequence"/>
</dbReference>
<evidence type="ECO:0000313" key="11">
    <source>
        <dbReference type="EMBL" id="MDS1116965.1"/>
    </source>
</evidence>
<sequence length="307" mass="30640">MSNGVLVIGAINVDLVVGADRLPAPGETVVGPRLDRFGGGKGANAAVAAARMDAGVRYCGGVGTDDLGREALAELTSLGIDVSDVAEIDDIPTGAALIVVDRAGENQIAVAAGANSHVDPAGVRAAVERSVGWAGCVLVSTEISTAAVRSAVAAAREHGLPCVLNPAPLHEDLVSAVRAATVLTPNASELRDLCDALSIPHMDVDDAAARVADTTGACVAVTRGAEGALIARPDGGIERIPALAAPEVRDTTGAGDTFNGVLAASLAAGNTLDEACRRAVIAASLSVRQVGARTGMPSAEEVAIARV</sequence>
<evidence type="ECO:0000256" key="8">
    <source>
        <dbReference type="ARBA" id="ARBA00023277"/>
    </source>
</evidence>
<comment type="cofactor">
    <cofactor evidence="9">
        <name>Mg(2+)</name>
        <dbReference type="ChEBI" id="CHEBI:18420"/>
    </cofactor>
    <text evidence="9">Requires a divalent cation, most likely magnesium in vivo, as an electrophilic catalyst to aid phosphoryl group transfer. It is the chelate of the metal and the nucleotide that is the actual substrate.</text>
</comment>
<dbReference type="UniPathway" id="UPA00916">
    <property type="reaction ID" value="UER00889"/>
</dbReference>
<evidence type="ECO:0000256" key="4">
    <source>
        <dbReference type="ARBA" id="ARBA00022777"/>
    </source>
</evidence>
<feature type="binding site" evidence="9">
    <location>
        <begin position="12"/>
        <end position="14"/>
    </location>
    <ligand>
        <name>substrate</name>
    </ligand>
</feature>
<evidence type="ECO:0000313" key="14">
    <source>
        <dbReference type="Proteomes" id="UP001265083"/>
    </source>
</evidence>
<feature type="binding site" evidence="9">
    <location>
        <position position="291"/>
    </location>
    <ligand>
        <name>K(+)</name>
        <dbReference type="ChEBI" id="CHEBI:29103"/>
    </ligand>
</feature>
<gene>
    <name evidence="9" type="primary">rbsK</name>
    <name evidence="11" type="ORF">RD149_24845</name>
    <name evidence="12" type="ORF">SAMN04488548_136697</name>
</gene>
<dbReference type="GO" id="GO:0005524">
    <property type="term" value="F:ATP binding"/>
    <property type="evidence" value="ECO:0007669"/>
    <property type="project" value="UniProtKB-UniRule"/>
</dbReference>
<dbReference type="EC" id="2.7.1.15" evidence="9"/>
<evidence type="ECO:0000259" key="10">
    <source>
        <dbReference type="Pfam" id="PF00294"/>
    </source>
</evidence>
<dbReference type="RefSeq" id="WP_074854046.1">
    <property type="nucleotide sequence ID" value="NZ_FNLM01000036.1"/>
</dbReference>
<organism evidence="12 13">
    <name type="scientific">Gordonia westfalica</name>
    <dbReference type="NCBI Taxonomy" id="158898"/>
    <lineage>
        <taxon>Bacteria</taxon>
        <taxon>Bacillati</taxon>
        <taxon>Actinomycetota</taxon>
        <taxon>Actinomycetes</taxon>
        <taxon>Mycobacteriales</taxon>
        <taxon>Gordoniaceae</taxon>
        <taxon>Gordonia</taxon>
    </lineage>
</organism>
<evidence type="ECO:0000256" key="3">
    <source>
        <dbReference type="ARBA" id="ARBA00022741"/>
    </source>
</evidence>
<evidence type="ECO:0000313" key="12">
    <source>
        <dbReference type="EMBL" id="SDU83050.1"/>
    </source>
</evidence>
<feature type="binding site" evidence="9">
    <location>
        <begin position="255"/>
        <end position="256"/>
    </location>
    <ligand>
        <name>ATP</name>
        <dbReference type="ChEBI" id="CHEBI:30616"/>
    </ligand>
</feature>
<comment type="function">
    <text evidence="9">Catalyzes the phosphorylation of ribose at O-5 in a reaction requiring ATP and magnesium. The resulting D-ribose-5-phosphate can then be used either for sythesis of nucleotides, histidine, and tryptophan, or as a component of the pentose phosphate pathway.</text>
</comment>
<keyword evidence="9" id="KW-0963">Cytoplasm</keyword>
<keyword evidence="8 9" id="KW-0119">Carbohydrate metabolism</keyword>
<comment type="subunit">
    <text evidence="9">Homodimer.</text>
</comment>
<keyword evidence="14" id="KW-1185">Reference proteome</keyword>
<dbReference type="PRINTS" id="PR00990">
    <property type="entry name" value="RIBOKINASE"/>
</dbReference>
<keyword evidence="1 9" id="KW-0808">Transferase</keyword>